<comment type="caution">
    <text evidence="1">Lacks conserved residue(s) required for the propagation of feature annotation.</text>
</comment>
<name>A0A235ENN2_9BURK</name>
<keyword evidence="3" id="KW-0418">Kinase</keyword>
<dbReference type="InterPro" id="IPR011006">
    <property type="entry name" value="CheY-like_superfamily"/>
</dbReference>
<protein>
    <submittedName>
        <fullName evidence="3">Histidine kinase</fullName>
    </submittedName>
</protein>
<evidence type="ECO:0000256" key="1">
    <source>
        <dbReference type="PROSITE-ProRule" id="PRU00169"/>
    </source>
</evidence>
<gene>
    <name evidence="3" type="ORF">CBY09_07760</name>
</gene>
<sequence>MSPASTPPPILLVEPSSLTASIIVSTARQLNLPAVRQVSSVRTAQQHLAAQAFLGVIVSLEEAQAAVALLEQVRDARFAVDAQVPVAVTTAQVDASTAVKMKALQVRRVLLKPFKVRDVISTIQMLQDPMQASRLQAF</sequence>
<keyword evidence="4" id="KW-1185">Reference proteome</keyword>
<dbReference type="SUPFAM" id="SSF52172">
    <property type="entry name" value="CheY-like"/>
    <property type="match status" value="1"/>
</dbReference>
<accession>A0A235ENN2</accession>
<dbReference type="Proteomes" id="UP000215441">
    <property type="component" value="Unassembled WGS sequence"/>
</dbReference>
<organism evidence="3 4">
    <name type="scientific">Acidovorax kalamii</name>
    <dbReference type="NCBI Taxonomy" id="2004485"/>
    <lineage>
        <taxon>Bacteria</taxon>
        <taxon>Pseudomonadati</taxon>
        <taxon>Pseudomonadota</taxon>
        <taxon>Betaproteobacteria</taxon>
        <taxon>Burkholderiales</taxon>
        <taxon>Comamonadaceae</taxon>
        <taxon>Acidovorax</taxon>
    </lineage>
</organism>
<feature type="domain" description="Response regulatory" evidence="2">
    <location>
        <begin position="9"/>
        <end position="127"/>
    </location>
</feature>
<dbReference type="EMBL" id="NOIG01000005">
    <property type="protein sequence ID" value="OYD50629.1"/>
    <property type="molecule type" value="Genomic_DNA"/>
</dbReference>
<dbReference type="RefSeq" id="WP_094288193.1">
    <property type="nucleotide sequence ID" value="NZ_NOIG01000005.1"/>
</dbReference>
<dbReference type="PROSITE" id="PS50110">
    <property type="entry name" value="RESPONSE_REGULATORY"/>
    <property type="match status" value="1"/>
</dbReference>
<evidence type="ECO:0000259" key="2">
    <source>
        <dbReference type="PROSITE" id="PS50110"/>
    </source>
</evidence>
<dbReference type="OrthoDB" id="8905968at2"/>
<comment type="caution">
    <text evidence="3">The sequence shown here is derived from an EMBL/GenBank/DDBJ whole genome shotgun (WGS) entry which is preliminary data.</text>
</comment>
<keyword evidence="3" id="KW-0808">Transferase</keyword>
<evidence type="ECO:0000313" key="3">
    <source>
        <dbReference type="EMBL" id="OYD50629.1"/>
    </source>
</evidence>
<dbReference type="InterPro" id="IPR001789">
    <property type="entry name" value="Sig_transdc_resp-reg_receiver"/>
</dbReference>
<dbReference type="GO" id="GO:0000160">
    <property type="term" value="P:phosphorelay signal transduction system"/>
    <property type="evidence" value="ECO:0007669"/>
    <property type="project" value="InterPro"/>
</dbReference>
<dbReference type="Gene3D" id="3.40.50.2300">
    <property type="match status" value="1"/>
</dbReference>
<evidence type="ECO:0000313" key="4">
    <source>
        <dbReference type="Proteomes" id="UP000215441"/>
    </source>
</evidence>
<dbReference type="GO" id="GO:0016301">
    <property type="term" value="F:kinase activity"/>
    <property type="evidence" value="ECO:0007669"/>
    <property type="project" value="UniProtKB-KW"/>
</dbReference>
<proteinExistence type="predicted"/>
<dbReference type="AlphaFoldDB" id="A0A235ENN2"/>
<reference evidence="3 4" key="1">
    <citation type="submission" date="2017-07" db="EMBL/GenBank/DDBJ databases">
        <title>Acidovorax KNDSW TSA 6 genome sequence and assembly.</title>
        <authorList>
            <person name="Mayilraj S."/>
        </authorList>
    </citation>
    <scope>NUCLEOTIDE SEQUENCE [LARGE SCALE GENOMIC DNA]</scope>
    <source>
        <strain evidence="3 4">KNDSW-TSA6</strain>
    </source>
</reference>